<dbReference type="AlphaFoldDB" id="A0A263BTE7"/>
<accession>A0A263BTE7</accession>
<dbReference type="EMBL" id="NPIA01000004">
    <property type="protein sequence ID" value="OZM56842.1"/>
    <property type="molecule type" value="Genomic_DNA"/>
</dbReference>
<keyword evidence="3" id="KW-1185">Reference proteome</keyword>
<name>A0A263BTE7_9BACI</name>
<dbReference type="RefSeq" id="WP_094924288.1">
    <property type="nucleotide sequence ID" value="NZ_NPIA01000004.1"/>
</dbReference>
<reference evidence="3" key="1">
    <citation type="submission" date="2017-08" db="EMBL/GenBank/DDBJ databases">
        <authorList>
            <person name="Huang Z."/>
        </authorList>
    </citation>
    <scope>NUCLEOTIDE SEQUENCE [LARGE SCALE GENOMIC DNA]</scope>
    <source>
        <strain evidence="3">SA5d-4</strain>
    </source>
</reference>
<comment type="caution">
    <text evidence="2">The sequence shown here is derived from an EMBL/GenBank/DDBJ whole genome shotgun (WGS) entry which is preliminary data.</text>
</comment>
<keyword evidence="2" id="KW-0808">Transferase</keyword>
<protein>
    <submittedName>
        <fullName evidence="2">Nucleotidyltransferase</fullName>
    </submittedName>
</protein>
<organism evidence="2 3">
    <name type="scientific">Lottiidibacillus patelloidae</name>
    <dbReference type="NCBI Taxonomy" id="2670334"/>
    <lineage>
        <taxon>Bacteria</taxon>
        <taxon>Bacillati</taxon>
        <taxon>Bacillota</taxon>
        <taxon>Bacilli</taxon>
        <taxon>Bacillales</taxon>
        <taxon>Bacillaceae</taxon>
        <taxon>Lottiidibacillus</taxon>
    </lineage>
</organism>
<evidence type="ECO:0000259" key="1">
    <source>
        <dbReference type="Pfam" id="PF01909"/>
    </source>
</evidence>
<dbReference type="Proteomes" id="UP000217083">
    <property type="component" value="Unassembled WGS sequence"/>
</dbReference>
<gene>
    <name evidence="2" type="ORF">CIB95_08705</name>
</gene>
<feature type="domain" description="Polymerase nucleotidyl transferase" evidence="1">
    <location>
        <begin position="13"/>
        <end position="54"/>
    </location>
</feature>
<dbReference type="GO" id="GO:0016779">
    <property type="term" value="F:nucleotidyltransferase activity"/>
    <property type="evidence" value="ECO:0007669"/>
    <property type="project" value="InterPro"/>
</dbReference>
<dbReference type="InterPro" id="IPR002934">
    <property type="entry name" value="Polymerase_NTP_transf_dom"/>
</dbReference>
<dbReference type="Pfam" id="PF01909">
    <property type="entry name" value="NTP_transf_2"/>
    <property type="match status" value="1"/>
</dbReference>
<dbReference type="Gene3D" id="3.30.460.10">
    <property type="entry name" value="Beta Polymerase, domain 2"/>
    <property type="match status" value="1"/>
</dbReference>
<dbReference type="CDD" id="cd05403">
    <property type="entry name" value="NT_KNTase_like"/>
    <property type="match status" value="1"/>
</dbReference>
<reference evidence="2 3" key="2">
    <citation type="submission" date="2017-09" db="EMBL/GenBank/DDBJ databases">
        <title>Bacillus patelloidae sp. nov., isolated from the intestinal tract of a marine limpet.</title>
        <authorList>
            <person name="Liu R."/>
            <person name="Dong C."/>
            <person name="Shao Z."/>
        </authorList>
    </citation>
    <scope>NUCLEOTIDE SEQUENCE [LARGE SCALE GENOMIC DNA]</scope>
    <source>
        <strain evidence="2 3">SA5d-4</strain>
    </source>
</reference>
<evidence type="ECO:0000313" key="2">
    <source>
        <dbReference type="EMBL" id="OZM56842.1"/>
    </source>
</evidence>
<sequence>MKNGQRLSALEAAKKFIEEYFPTCDAALLAGSVVRGEATATSDLDIVIFNESLPNCYRESMVVFDWPIEVFVHNLTTYKQYIESDKKRARPSLPRMVTEGIVMKDNGRLIEIKKEAKALLAKGPDKWSAQTIQMKLYFITDTLDDFLGATDRAEEIFIANALAEHIHEFVLRTNNQWVGSSKWVIRALKQYDEAFTASFIDAFDSFYKTGEKSKVEILVDAVLAPYGGRLFAGFSIGKN</sequence>
<dbReference type="InterPro" id="IPR043519">
    <property type="entry name" value="NT_sf"/>
</dbReference>
<dbReference type="SUPFAM" id="SSF81301">
    <property type="entry name" value="Nucleotidyltransferase"/>
    <property type="match status" value="1"/>
</dbReference>
<evidence type="ECO:0000313" key="3">
    <source>
        <dbReference type="Proteomes" id="UP000217083"/>
    </source>
</evidence>
<proteinExistence type="predicted"/>